<dbReference type="RefSeq" id="WP_270455073.1">
    <property type="nucleotide sequence ID" value="NZ_JADPIE010000009.1"/>
</dbReference>
<gene>
    <name evidence="9 10" type="primary">secE</name>
    <name evidence="10" type="ORF">I0Q91_12985</name>
</gene>
<dbReference type="NCBIfam" id="TIGR00964">
    <property type="entry name" value="secE_bact"/>
    <property type="match status" value="1"/>
</dbReference>
<dbReference type="EMBL" id="JADPIE010000009">
    <property type="protein sequence ID" value="MBF8437999.1"/>
    <property type="molecule type" value="Genomic_DNA"/>
</dbReference>
<dbReference type="InterPro" id="IPR005807">
    <property type="entry name" value="SecE_bac"/>
</dbReference>
<dbReference type="GO" id="GO:0006605">
    <property type="term" value="P:protein targeting"/>
    <property type="evidence" value="ECO:0007669"/>
    <property type="project" value="UniProtKB-UniRule"/>
</dbReference>
<sequence length="68" mass="7523">MAKDNPGIVSKITKFFKQVKNEMKKTNWPNKQELSSNTVVVLITVTVLIAFVGVVDVVLSGVLTPFFL</sequence>
<dbReference type="PROSITE" id="PS01067">
    <property type="entry name" value="SECE_SEC61G"/>
    <property type="match status" value="1"/>
</dbReference>
<comment type="caution">
    <text evidence="10">The sequence shown here is derived from an EMBL/GenBank/DDBJ whole genome shotgun (WGS) entry which is preliminary data.</text>
</comment>
<evidence type="ECO:0000256" key="9">
    <source>
        <dbReference type="HAMAP-Rule" id="MF_00422"/>
    </source>
</evidence>
<evidence type="ECO:0000256" key="3">
    <source>
        <dbReference type="ARBA" id="ARBA00022475"/>
    </source>
</evidence>
<keyword evidence="3 9" id="KW-1003">Cell membrane</keyword>
<keyword evidence="11" id="KW-1185">Reference proteome</keyword>
<dbReference type="InterPro" id="IPR038379">
    <property type="entry name" value="SecE_sf"/>
</dbReference>
<accession>A0A931FAU5</accession>
<evidence type="ECO:0000256" key="5">
    <source>
        <dbReference type="ARBA" id="ARBA00022927"/>
    </source>
</evidence>
<dbReference type="AlphaFoldDB" id="A0A931FAU5"/>
<dbReference type="InterPro" id="IPR001901">
    <property type="entry name" value="Translocase_SecE/Sec61-g"/>
</dbReference>
<comment type="similarity">
    <text evidence="9">Belongs to the SecE/SEC61-gamma family.</text>
</comment>
<comment type="subunit">
    <text evidence="9">Component of the Sec protein translocase complex. Heterotrimer consisting of SecY, SecE and SecG subunits. The heterotrimers can form oligomers, although 1 heterotrimer is thought to be able to translocate proteins. Interacts with the ribosome. Interacts with SecDF, and other proteins may be involved. Interacts with SecA.</text>
</comment>
<keyword evidence="2 9" id="KW-0813">Transport</keyword>
<evidence type="ECO:0000256" key="4">
    <source>
        <dbReference type="ARBA" id="ARBA00022692"/>
    </source>
</evidence>
<keyword evidence="5 9" id="KW-0653">Protein transport</keyword>
<dbReference type="GO" id="GO:0008320">
    <property type="term" value="F:protein transmembrane transporter activity"/>
    <property type="evidence" value="ECO:0007669"/>
    <property type="project" value="UniProtKB-UniRule"/>
</dbReference>
<dbReference type="GO" id="GO:0009306">
    <property type="term" value="P:protein secretion"/>
    <property type="evidence" value="ECO:0007669"/>
    <property type="project" value="UniProtKB-UniRule"/>
</dbReference>
<comment type="function">
    <text evidence="9">Essential subunit of the Sec protein translocation channel SecYEG. Clamps together the 2 halves of SecY. May contact the channel plug during translocation.</text>
</comment>
<feature type="transmembrane region" description="Helical" evidence="9">
    <location>
        <begin position="39"/>
        <end position="63"/>
    </location>
</feature>
<dbReference type="Proteomes" id="UP000621436">
    <property type="component" value="Unassembled WGS sequence"/>
</dbReference>
<name>A0A931FAU5_9FIRM</name>
<reference evidence="10" key="1">
    <citation type="submission" date="2020-11" db="EMBL/GenBank/DDBJ databases">
        <title>Halonatronomonas betainensis gen. nov., sp. nov. a novel haloalkaliphilic representative of the family Halanaerobiacae capable of betaine degradation.</title>
        <authorList>
            <person name="Boltyanskaya Y."/>
            <person name="Kevbrin V."/>
            <person name="Detkova E."/>
            <person name="Grouzdev D.S."/>
            <person name="Koziaeva V."/>
            <person name="Zhilina T."/>
        </authorList>
    </citation>
    <scope>NUCLEOTIDE SEQUENCE</scope>
    <source>
        <strain evidence="10">Z-7014</strain>
    </source>
</reference>
<evidence type="ECO:0000256" key="1">
    <source>
        <dbReference type="ARBA" id="ARBA00004370"/>
    </source>
</evidence>
<dbReference type="GO" id="GO:0005886">
    <property type="term" value="C:plasma membrane"/>
    <property type="evidence" value="ECO:0007669"/>
    <property type="project" value="UniProtKB-SubCell"/>
</dbReference>
<comment type="subcellular location">
    <subcellularLocation>
        <location evidence="9">Cell membrane</location>
        <topology evidence="9">Single-pass membrane protein</topology>
    </subcellularLocation>
    <subcellularLocation>
        <location evidence="1">Membrane</location>
    </subcellularLocation>
</comment>
<keyword evidence="7 9" id="KW-0811">Translocation</keyword>
<evidence type="ECO:0000313" key="10">
    <source>
        <dbReference type="EMBL" id="MBF8437999.1"/>
    </source>
</evidence>
<organism evidence="10 11">
    <name type="scientific">Halonatronomonas betaini</name>
    <dbReference type="NCBI Taxonomy" id="2778430"/>
    <lineage>
        <taxon>Bacteria</taxon>
        <taxon>Bacillati</taxon>
        <taxon>Bacillota</taxon>
        <taxon>Clostridia</taxon>
        <taxon>Halanaerobiales</taxon>
        <taxon>Halarsenatibacteraceae</taxon>
        <taxon>Halonatronomonas</taxon>
    </lineage>
</organism>
<keyword evidence="6 9" id="KW-1133">Transmembrane helix</keyword>
<dbReference type="GO" id="GO:0065002">
    <property type="term" value="P:intracellular protein transmembrane transport"/>
    <property type="evidence" value="ECO:0007669"/>
    <property type="project" value="UniProtKB-UniRule"/>
</dbReference>
<evidence type="ECO:0000256" key="2">
    <source>
        <dbReference type="ARBA" id="ARBA00022448"/>
    </source>
</evidence>
<dbReference type="Pfam" id="PF00584">
    <property type="entry name" value="SecE"/>
    <property type="match status" value="1"/>
</dbReference>
<keyword evidence="4 9" id="KW-0812">Transmembrane</keyword>
<dbReference type="Gene3D" id="1.20.5.1030">
    <property type="entry name" value="Preprotein translocase secy subunit"/>
    <property type="match status" value="1"/>
</dbReference>
<keyword evidence="8 9" id="KW-0472">Membrane</keyword>
<evidence type="ECO:0000256" key="7">
    <source>
        <dbReference type="ARBA" id="ARBA00023010"/>
    </source>
</evidence>
<evidence type="ECO:0000256" key="8">
    <source>
        <dbReference type="ARBA" id="ARBA00023136"/>
    </source>
</evidence>
<evidence type="ECO:0000313" key="11">
    <source>
        <dbReference type="Proteomes" id="UP000621436"/>
    </source>
</evidence>
<dbReference type="PANTHER" id="PTHR33910">
    <property type="entry name" value="PROTEIN TRANSLOCASE SUBUNIT SECE"/>
    <property type="match status" value="1"/>
</dbReference>
<evidence type="ECO:0000256" key="6">
    <source>
        <dbReference type="ARBA" id="ARBA00022989"/>
    </source>
</evidence>
<dbReference type="HAMAP" id="MF_00422">
    <property type="entry name" value="SecE"/>
    <property type="match status" value="1"/>
</dbReference>
<protein>
    <recommendedName>
        <fullName evidence="9">Protein translocase subunit SecE</fullName>
    </recommendedName>
</protein>
<dbReference type="PANTHER" id="PTHR33910:SF1">
    <property type="entry name" value="PROTEIN TRANSLOCASE SUBUNIT SECE"/>
    <property type="match status" value="1"/>
</dbReference>
<dbReference type="GO" id="GO:0043952">
    <property type="term" value="P:protein transport by the Sec complex"/>
    <property type="evidence" value="ECO:0007669"/>
    <property type="project" value="UniProtKB-UniRule"/>
</dbReference>
<proteinExistence type="inferred from homology"/>